<dbReference type="InterPro" id="IPR003991">
    <property type="entry name" value="Pertactin_virulence_factor"/>
</dbReference>
<accession>R6IIZ4</accession>
<dbReference type="Pfam" id="PF03212">
    <property type="entry name" value="Pertactin"/>
    <property type="match status" value="1"/>
</dbReference>
<name>R6IIZ4_9FIRM</name>
<organism evidence="3">
    <name type="scientific">Phascolarctobacterium faecium</name>
    <dbReference type="NCBI Taxonomy" id="33025"/>
    <lineage>
        <taxon>Bacteria</taxon>
        <taxon>Bacillati</taxon>
        <taxon>Bacillota</taxon>
        <taxon>Negativicutes</taxon>
        <taxon>Acidaminococcales</taxon>
        <taxon>Acidaminococcaceae</taxon>
        <taxon>Phascolarctobacterium</taxon>
    </lineage>
</organism>
<dbReference type="EMBL" id="CBDS010000029">
    <property type="protein sequence ID" value="CDB45306.1"/>
    <property type="molecule type" value="Genomic_DNA"/>
</dbReference>
<feature type="signal peptide" evidence="1">
    <location>
        <begin position="1"/>
        <end position="27"/>
    </location>
</feature>
<sequence>MKKRETKLQVQSILATVVMGMNLVNTAAPAVAVAMTEQQEPAPKQSVSEAQQEEMQSYAYEVLPILAGYVDEMVFSKAEAASSYSVGVGENRSIASTDDYDSVYVASGGTCTIDSNRAKINVVDGGSLNIGNNIGSVTVSGGNVSVVSNNQDLRVEGGNVSVVNSEHQIYVSGGTCIIDVNKQENHVSGGTSIIKAMDTSDSMQRNQVISGGVGIVSVMNATSAYNQQVQTIHGGSGVVGTMLDGWQWIKSAGAEGHIGTMSGGSQAINAGSGSIDTMYGGSQTLGKNTNAEIATMVEGLQFIHASATGAISAMYGGQQIIGNPGYENASGAIISMAGGQQQIWAGNNGSITIMSGASAMQIIGLSGIANGSIDTLEDGIQMIGYNNNPSYKGVGTGTINIMNSGLQIVGYSGGSACVGSIKTMNNGQQQVNDGGTGTVTDLLGGIQIVRSGGTATATTVGSGGMQYIEAGAVISGTVLDGGSLRLRQTDSAYTLANTLTINNGVLDLTNGTGIMPNLRVAPVYQMLTLNDLQGTGGNIYMDTDLANNTGDQIIVNSTNNGTGTYAVYVNDQSIVSDTELTGRLLLIDDQSGRLNFEGITANNGGLWDATPVLNKETNQWYLSRIVKTANNDTKVLLFDAENSYAMWRNTADSLRSRLGELHGSAEHDNGIWARTQTGRFSGSGYEGRYNLYQLGYDKIFADKSVYGAAIDYGDGTGSYAYGSGKDKLTALSLYGVWQGNRGTYTNVTARYGSFTTDLKSYGGYPDKADYKHHVYSISVEYGQRFDYHQGLFFEPQAQFTMGRINSISYTTDRGANGYIEGMNSAIGRIGFVLRQKVKNDSDIYIKADLLHEFAGERDLQLTSDAGGTNDILREHSDYGDTWFELGLGGNVRISKTGNFYGEVTRGFGGDINKKWSVNAGLRFTF</sequence>
<dbReference type="NCBIfam" id="TIGR01414">
    <property type="entry name" value="autotrans_barl"/>
    <property type="match status" value="1"/>
</dbReference>
<feature type="chain" id="PRO_5039140050" description="Autotransporter domain-containing protein" evidence="1">
    <location>
        <begin position="28"/>
        <end position="925"/>
    </location>
</feature>
<proteinExistence type="predicted"/>
<comment type="caution">
    <text evidence="3">The sequence shown here is derived from an EMBL/GenBank/DDBJ whole genome shotgun (WGS) entry which is preliminary data.</text>
</comment>
<dbReference type="InterPro" id="IPR004899">
    <property type="entry name" value="Pertactin_central"/>
</dbReference>
<dbReference type="SUPFAM" id="SSF103515">
    <property type="entry name" value="Autotransporter"/>
    <property type="match status" value="1"/>
</dbReference>
<dbReference type="InterPro" id="IPR012332">
    <property type="entry name" value="Autotransporter_pectin_lyase_C"/>
</dbReference>
<feature type="domain" description="Autotransporter" evidence="2">
    <location>
        <begin position="664"/>
        <end position="925"/>
    </location>
</feature>
<dbReference type="SMART" id="SM00869">
    <property type="entry name" value="Autotransporter"/>
    <property type="match status" value="1"/>
</dbReference>
<dbReference type="Pfam" id="PF03797">
    <property type="entry name" value="Autotransporter"/>
    <property type="match status" value="1"/>
</dbReference>
<evidence type="ECO:0000313" key="3">
    <source>
        <dbReference type="EMBL" id="CDB45306.1"/>
    </source>
</evidence>
<evidence type="ECO:0000256" key="1">
    <source>
        <dbReference type="SAM" id="SignalP"/>
    </source>
</evidence>
<dbReference type="InterPro" id="IPR005546">
    <property type="entry name" value="Autotransporte_beta"/>
</dbReference>
<reference evidence="3" key="1">
    <citation type="submission" date="2012-11" db="EMBL/GenBank/DDBJ databases">
        <title>Dependencies among metagenomic species, viruses, plasmids and units of genetic variation.</title>
        <authorList>
            <person name="Nielsen H.B."/>
            <person name="Almeida M."/>
            <person name="Juncker A.S."/>
            <person name="Rasmussen S."/>
            <person name="Li J."/>
            <person name="Sunagawa S."/>
            <person name="Plichta D."/>
            <person name="Gautier L."/>
            <person name="Le Chatelier E."/>
            <person name="Peletier E."/>
            <person name="Bonde I."/>
            <person name="Nielsen T."/>
            <person name="Manichanh C."/>
            <person name="Arumugam M."/>
            <person name="Batto J."/>
            <person name="Santos M.B.Q.D."/>
            <person name="Blom N."/>
            <person name="Borruel N."/>
            <person name="Burgdorf K.S."/>
            <person name="Boumezbeur F."/>
            <person name="Casellas F."/>
            <person name="Dore J."/>
            <person name="Guarner F."/>
            <person name="Hansen T."/>
            <person name="Hildebrand F."/>
            <person name="Kaas R.S."/>
            <person name="Kennedy S."/>
            <person name="Kristiansen K."/>
            <person name="Kultima J.R."/>
            <person name="Leonard P."/>
            <person name="Levenez F."/>
            <person name="Lund O."/>
            <person name="Moumen B."/>
            <person name="Le Paslier D."/>
            <person name="Pons N."/>
            <person name="Pedersen O."/>
            <person name="Prifti E."/>
            <person name="Qin J."/>
            <person name="Raes J."/>
            <person name="Tap J."/>
            <person name="Tims S."/>
            <person name="Ussery D.W."/>
            <person name="Yamada T."/>
            <person name="MetaHit consortium"/>
            <person name="Renault P."/>
            <person name="Sicheritz-Ponten T."/>
            <person name="Bork P."/>
            <person name="Wang J."/>
            <person name="Brunak S."/>
            <person name="Ehrlich S.D."/>
        </authorList>
    </citation>
    <scope>NUCLEOTIDE SEQUENCE [LARGE SCALE GENOMIC DNA]</scope>
</reference>
<gene>
    <name evidence="3" type="ORF">BN533_00434</name>
</gene>
<protein>
    <recommendedName>
        <fullName evidence="2">Autotransporter domain-containing protein</fullName>
    </recommendedName>
</protein>
<dbReference type="eggNOG" id="COG3468">
    <property type="taxonomic scope" value="Bacteria"/>
</dbReference>
<dbReference type="Gene3D" id="2.40.128.130">
    <property type="entry name" value="Autotransporter beta-domain"/>
    <property type="match status" value="1"/>
</dbReference>
<dbReference type="HOGENOM" id="CLU_305624_0_0_9"/>
<dbReference type="PRINTS" id="PR01484">
    <property type="entry name" value="PRTACTNFAMLY"/>
</dbReference>
<dbReference type="Gene3D" id="2.160.20.20">
    <property type="match status" value="1"/>
</dbReference>
<dbReference type="GO" id="GO:0019867">
    <property type="term" value="C:outer membrane"/>
    <property type="evidence" value="ECO:0007669"/>
    <property type="project" value="InterPro"/>
</dbReference>
<keyword evidence="1" id="KW-0732">Signal</keyword>
<dbReference type="PROSITE" id="PS51208">
    <property type="entry name" value="AUTOTRANSPORTER"/>
    <property type="match status" value="1"/>
</dbReference>
<dbReference type="NCBIfam" id="TIGR04415">
    <property type="entry name" value="O_hepto_targRPT"/>
    <property type="match status" value="1"/>
</dbReference>
<dbReference type="AlphaFoldDB" id="R6IIZ4"/>
<dbReference type="RefSeq" id="WP_021717337.1">
    <property type="nucleotide sequence ID" value="NZ_FR885210.1"/>
</dbReference>
<dbReference type="STRING" id="1262914.BN533_00434"/>
<dbReference type="InterPro" id="IPR006315">
    <property type="entry name" value="OM_autotransptr_brl_dom"/>
</dbReference>
<dbReference type="InterPro" id="IPR030930">
    <property type="entry name" value="AIDA"/>
</dbReference>
<dbReference type="InterPro" id="IPR036709">
    <property type="entry name" value="Autotransporte_beta_dom_sf"/>
</dbReference>
<evidence type="ECO:0000259" key="2">
    <source>
        <dbReference type="PROSITE" id="PS51208"/>
    </source>
</evidence>